<dbReference type="InterPro" id="IPR006712">
    <property type="entry name" value="HD-ZIP_N"/>
</dbReference>
<dbReference type="AlphaFoldDB" id="A0A7J6EEE0"/>
<evidence type="ECO:0000313" key="3">
    <source>
        <dbReference type="Proteomes" id="UP000583929"/>
    </source>
</evidence>
<dbReference type="EMBL" id="JAATIQ010000421">
    <property type="protein sequence ID" value="KAF4356807.1"/>
    <property type="molecule type" value="Genomic_DNA"/>
</dbReference>
<gene>
    <name evidence="2" type="ORF">G4B88_022264</name>
</gene>
<reference evidence="2 3" key="1">
    <citation type="journal article" date="2020" name="bioRxiv">
        <title>Sequence and annotation of 42 cannabis genomes reveals extensive copy number variation in cannabinoid synthesis and pathogen resistance genes.</title>
        <authorList>
            <person name="Mckernan K.J."/>
            <person name="Helbert Y."/>
            <person name="Kane L.T."/>
            <person name="Ebling H."/>
            <person name="Zhang L."/>
            <person name="Liu B."/>
            <person name="Eaton Z."/>
            <person name="Mclaughlin S."/>
            <person name="Kingan S."/>
            <person name="Baybayan P."/>
            <person name="Concepcion G."/>
            <person name="Jordan M."/>
            <person name="Riva A."/>
            <person name="Barbazuk W."/>
            <person name="Harkins T."/>
        </authorList>
    </citation>
    <scope>NUCLEOTIDE SEQUENCE [LARGE SCALE GENOMIC DNA]</scope>
    <source>
        <strain evidence="3">cv. Jamaican Lion 4</strain>
        <tissue evidence="2">Leaf</tissue>
    </source>
</reference>
<accession>A0A7J6EEE0</accession>
<evidence type="ECO:0000259" key="1">
    <source>
        <dbReference type="Pfam" id="PF04618"/>
    </source>
</evidence>
<feature type="domain" description="HD-ZIP protein N-terminal" evidence="1">
    <location>
        <begin position="33"/>
        <end position="85"/>
    </location>
</feature>
<dbReference type="Pfam" id="PF04618">
    <property type="entry name" value="HD-ZIP_N"/>
    <property type="match status" value="1"/>
</dbReference>
<organism evidence="2 3">
    <name type="scientific">Cannabis sativa</name>
    <name type="common">Hemp</name>
    <name type="synonym">Marijuana</name>
    <dbReference type="NCBI Taxonomy" id="3483"/>
    <lineage>
        <taxon>Eukaryota</taxon>
        <taxon>Viridiplantae</taxon>
        <taxon>Streptophyta</taxon>
        <taxon>Embryophyta</taxon>
        <taxon>Tracheophyta</taxon>
        <taxon>Spermatophyta</taxon>
        <taxon>Magnoliopsida</taxon>
        <taxon>eudicotyledons</taxon>
        <taxon>Gunneridae</taxon>
        <taxon>Pentapetalae</taxon>
        <taxon>rosids</taxon>
        <taxon>fabids</taxon>
        <taxon>Rosales</taxon>
        <taxon>Cannabaceae</taxon>
        <taxon>Cannabis</taxon>
    </lineage>
</organism>
<name>A0A7J6EEE0_CANSA</name>
<protein>
    <recommendedName>
        <fullName evidence="1">HD-ZIP protein N-terminal domain-containing protein</fullName>
    </recommendedName>
</protein>
<dbReference type="GO" id="GO:0005634">
    <property type="term" value="C:nucleus"/>
    <property type="evidence" value="ECO:0007669"/>
    <property type="project" value="InterPro"/>
</dbReference>
<keyword evidence="3" id="KW-1185">Reference proteome</keyword>
<dbReference type="Proteomes" id="UP000583929">
    <property type="component" value="Unassembled WGS sequence"/>
</dbReference>
<evidence type="ECO:0000313" key="2">
    <source>
        <dbReference type="EMBL" id="KAF4356807.1"/>
    </source>
</evidence>
<comment type="caution">
    <text evidence="2">The sequence shown here is derived from an EMBL/GenBank/DDBJ whole genome shotgun (WGS) entry which is preliminary data.</text>
</comment>
<sequence>MALHSEKNYCDYNITKSNLIKIVLKFLLELIHDSNSKSCRVETRTFLRGIDVNWLPSTVDVEDKAGVSSPNSTISSVSSKRREREAINGLGGTNVTFLFN</sequence>
<proteinExistence type="predicted"/>